<evidence type="ECO:0000313" key="6">
    <source>
        <dbReference type="Proteomes" id="UP000187609"/>
    </source>
</evidence>
<dbReference type="Proteomes" id="UP000187609">
    <property type="component" value="Unassembled WGS sequence"/>
</dbReference>
<keyword evidence="6" id="KW-1185">Reference proteome</keyword>
<dbReference type="Gramene" id="OIT30747">
    <property type="protein sequence ID" value="OIT30747"/>
    <property type="gene ID" value="A4A49_18490"/>
</dbReference>
<reference evidence="5" key="1">
    <citation type="submission" date="2016-11" db="EMBL/GenBank/DDBJ databases">
        <title>The genome of Nicotiana attenuata.</title>
        <authorList>
            <person name="Xu S."/>
            <person name="Brockmoeller T."/>
            <person name="Gaquerel E."/>
            <person name="Navarro A."/>
            <person name="Kuhl H."/>
            <person name="Gase K."/>
            <person name="Ling Z."/>
            <person name="Zhou W."/>
            <person name="Kreitzer C."/>
            <person name="Stanke M."/>
            <person name="Tang H."/>
            <person name="Lyons E."/>
            <person name="Pandey P."/>
            <person name="Pandey S.P."/>
            <person name="Timmermann B."/>
            <person name="Baldwin I.T."/>
        </authorList>
    </citation>
    <scope>NUCLEOTIDE SEQUENCE [LARGE SCALE GENOMIC DNA]</scope>
    <source>
        <strain evidence="5">UT</strain>
    </source>
</reference>
<dbReference type="OrthoDB" id="77835at2759"/>
<dbReference type="AlphaFoldDB" id="A0A314KNG8"/>
<name>A0A314KNG8_NICAT</name>
<proteinExistence type="inferred from homology"/>
<organism evidence="5 6">
    <name type="scientific">Nicotiana attenuata</name>
    <name type="common">Coyote tobacco</name>
    <dbReference type="NCBI Taxonomy" id="49451"/>
    <lineage>
        <taxon>Eukaryota</taxon>
        <taxon>Viridiplantae</taxon>
        <taxon>Streptophyta</taxon>
        <taxon>Embryophyta</taxon>
        <taxon>Tracheophyta</taxon>
        <taxon>Spermatophyta</taxon>
        <taxon>Magnoliopsida</taxon>
        <taxon>eudicotyledons</taxon>
        <taxon>Gunneridae</taxon>
        <taxon>Pentapetalae</taxon>
        <taxon>asterids</taxon>
        <taxon>lamiids</taxon>
        <taxon>Solanales</taxon>
        <taxon>Solanaceae</taxon>
        <taxon>Nicotianoideae</taxon>
        <taxon>Nicotianeae</taxon>
        <taxon>Nicotiana</taxon>
    </lineage>
</organism>
<gene>
    <name evidence="5" type="ORF">A4A49_18490</name>
</gene>
<comment type="caution">
    <text evidence="5">The sequence shown here is derived from an EMBL/GenBank/DDBJ whole genome shotgun (WGS) entry which is preliminary data.</text>
</comment>
<dbReference type="KEGG" id="nau:109209565"/>
<dbReference type="SMR" id="A0A314KNG8"/>
<sequence>MVHNNLILWPICRYYNDNVYPWLDAYTEDVGSGSHLHISLSKNGENVFTASEEPNRYGISKIGESFMAGVLDHLRSICVFTMPILNSYQRQMFKSLNSYYLCWGIECKELVVRACCPPGAADIVTNFEITTFDGTANPHLGLACIIIAGINGLRRRLPIPEPVEPNAYVFDYNDYNDDIRVPGDLRDSIIHIDSDEWFKDMLGENFVETSGGVVREELGHRQCDREKIYAYIVFNY</sequence>
<dbReference type="PROSITE" id="PS51987">
    <property type="entry name" value="GS_CATALYTIC"/>
    <property type="match status" value="1"/>
</dbReference>
<dbReference type="PANTHER" id="PTHR43785:SF7">
    <property type="entry name" value="GLUTAMINE SYNTHETASE-LIKE"/>
    <property type="match status" value="1"/>
</dbReference>
<dbReference type="InterPro" id="IPR008146">
    <property type="entry name" value="Gln_synth_cat_dom"/>
</dbReference>
<dbReference type="PANTHER" id="PTHR43785">
    <property type="entry name" value="GAMMA-GLUTAMYLPUTRESCINE SYNTHETASE"/>
    <property type="match status" value="1"/>
</dbReference>
<keyword evidence="1" id="KW-0436">Ligase</keyword>
<comment type="similarity">
    <text evidence="2 3">Belongs to the glutamine synthetase family.</text>
</comment>
<evidence type="ECO:0000259" key="4">
    <source>
        <dbReference type="PROSITE" id="PS51987"/>
    </source>
</evidence>
<evidence type="ECO:0000313" key="5">
    <source>
        <dbReference type="EMBL" id="OIT30747.1"/>
    </source>
</evidence>
<protein>
    <recommendedName>
        <fullName evidence="4">GS catalytic domain-containing protein</fullName>
    </recommendedName>
</protein>
<dbReference type="SMART" id="SM01230">
    <property type="entry name" value="Gln-synt_C"/>
    <property type="match status" value="1"/>
</dbReference>
<dbReference type="SUPFAM" id="SSF55931">
    <property type="entry name" value="Glutamine synthetase/guanido kinase"/>
    <property type="match status" value="1"/>
</dbReference>
<dbReference type="InterPro" id="IPR014746">
    <property type="entry name" value="Gln_synth/guanido_kin_cat_dom"/>
</dbReference>
<feature type="domain" description="GS catalytic" evidence="4">
    <location>
        <begin position="1"/>
        <end position="236"/>
    </location>
</feature>
<evidence type="ECO:0000256" key="3">
    <source>
        <dbReference type="RuleBase" id="RU000384"/>
    </source>
</evidence>
<dbReference type="GO" id="GO:0004356">
    <property type="term" value="F:glutamine synthetase activity"/>
    <property type="evidence" value="ECO:0007669"/>
    <property type="project" value="InterPro"/>
</dbReference>
<accession>A0A314KNG8</accession>
<dbReference type="EMBL" id="MJEQ01001431">
    <property type="protein sequence ID" value="OIT30747.1"/>
    <property type="molecule type" value="Genomic_DNA"/>
</dbReference>
<dbReference type="Gene3D" id="3.30.590.10">
    <property type="entry name" value="Glutamine synthetase/guanido kinase, catalytic domain"/>
    <property type="match status" value="1"/>
</dbReference>
<dbReference type="STRING" id="49451.A0A314KNG8"/>
<evidence type="ECO:0000256" key="1">
    <source>
        <dbReference type="ARBA" id="ARBA00022598"/>
    </source>
</evidence>
<evidence type="ECO:0000256" key="2">
    <source>
        <dbReference type="PROSITE-ProRule" id="PRU01331"/>
    </source>
</evidence>
<dbReference type="Pfam" id="PF00120">
    <property type="entry name" value="Gln-synt_C"/>
    <property type="match status" value="1"/>
</dbReference>